<dbReference type="InterPro" id="IPR022496">
    <property type="entry name" value="T6A_TsaB"/>
</dbReference>
<keyword evidence="2" id="KW-0808">Transferase</keyword>
<dbReference type="GO" id="GO:0016740">
    <property type="term" value="F:transferase activity"/>
    <property type="evidence" value="ECO:0007669"/>
    <property type="project" value="UniProtKB-KW"/>
</dbReference>
<evidence type="ECO:0000259" key="1">
    <source>
        <dbReference type="Pfam" id="PF00814"/>
    </source>
</evidence>
<evidence type="ECO:0000313" key="3">
    <source>
        <dbReference type="Proteomes" id="UP000292424"/>
    </source>
</evidence>
<keyword evidence="3" id="KW-1185">Reference proteome</keyword>
<dbReference type="Pfam" id="PF00814">
    <property type="entry name" value="TsaD"/>
    <property type="match status" value="1"/>
</dbReference>
<dbReference type="RefSeq" id="WP_131330914.1">
    <property type="nucleotide sequence ID" value="NZ_CP044016.1"/>
</dbReference>
<dbReference type="Gene3D" id="3.30.420.40">
    <property type="match status" value="2"/>
</dbReference>
<dbReference type="EMBL" id="CP044016">
    <property type="protein sequence ID" value="QES89958.1"/>
    <property type="molecule type" value="Genomic_DNA"/>
</dbReference>
<protein>
    <submittedName>
        <fullName evidence="2">tRNA (Adenosine(37)-N6)-threonylcarbamoyltransferase complex dimerization subunit type 1 TsaB</fullName>
    </submittedName>
</protein>
<proteinExistence type="predicted"/>
<dbReference type="GO" id="GO:0005829">
    <property type="term" value="C:cytosol"/>
    <property type="evidence" value="ECO:0007669"/>
    <property type="project" value="TreeGrafter"/>
</dbReference>
<reference evidence="2 3" key="1">
    <citation type="submission" date="2019-09" db="EMBL/GenBank/DDBJ databases">
        <title>Complete genome sequence of Arachidicoccus sp. B3-10 isolated from apple orchard soil.</title>
        <authorList>
            <person name="Kim H.S."/>
            <person name="Han K.-I."/>
            <person name="Suh M.K."/>
            <person name="Lee K.C."/>
            <person name="Eom M.K."/>
            <person name="Kim J.-S."/>
            <person name="Kang S.W."/>
            <person name="Sin Y."/>
            <person name="Lee J.-S."/>
        </authorList>
    </citation>
    <scope>NUCLEOTIDE SEQUENCE [LARGE SCALE GENOMIC DNA]</scope>
    <source>
        <strain evidence="2 3">B3-10</strain>
    </source>
</reference>
<gene>
    <name evidence="2" type="primary">tsaB</name>
    <name evidence="2" type="ORF">E0W69_015255</name>
</gene>
<accession>A0A5P2G5K1</accession>
<dbReference type="CDD" id="cd24032">
    <property type="entry name" value="ASKHA_NBD_TsaB"/>
    <property type="match status" value="1"/>
</dbReference>
<dbReference type="OrthoDB" id="9784166at2"/>
<organism evidence="2 3">
    <name type="scientific">Rhizosphaericola mali</name>
    <dbReference type="NCBI Taxonomy" id="2545455"/>
    <lineage>
        <taxon>Bacteria</taxon>
        <taxon>Pseudomonadati</taxon>
        <taxon>Bacteroidota</taxon>
        <taxon>Chitinophagia</taxon>
        <taxon>Chitinophagales</taxon>
        <taxon>Chitinophagaceae</taxon>
        <taxon>Rhizosphaericola</taxon>
    </lineage>
</organism>
<sequence length="232" mass="25602">MSLILSLDASTDRASVGLYRNNEKIDILENFEQRDHASFIQPAVVEILDKSGVLFQDLDAIAVTEGPGSYTGLRVAMASAKGVCYAQNKPLILVNTLQAMALAAKEDYVSNIGDALFFCPMIDARRLDVFTAIYNQELELLTDIQAITLEATYWDNWLEKGKLLFSGNGASKLKPLLNVQANAQFLDVTMNVSQVNTLAQAKFAISDFSDVAYSQPNYFKEFYTTAKPTSTN</sequence>
<dbReference type="Proteomes" id="UP000292424">
    <property type="component" value="Chromosome"/>
</dbReference>
<dbReference type="SUPFAM" id="SSF53067">
    <property type="entry name" value="Actin-like ATPase domain"/>
    <property type="match status" value="2"/>
</dbReference>
<dbReference type="PANTHER" id="PTHR11735">
    <property type="entry name" value="TRNA N6-ADENOSINE THREONYLCARBAMOYLTRANSFERASE"/>
    <property type="match status" value="1"/>
</dbReference>
<dbReference type="PANTHER" id="PTHR11735:SF11">
    <property type="entry name" value="TRNA THREONYLCARBAMOYLADENOSINE BIOSYNTHESIS PROTEIN TSAB"/>
    <property type="match status" value="1"/>
</dbReference>
<dbReference type="KEGG" id="arac:E0W69_015255"/>
<dbReference type="GO" id="GO:0002949">
    <property type="term" value="P:tRNA threonylcarbamoyladenosine modification"/>
    <property type="evidence" value="ECO:0007669"/>
    <property type="project" value="InterPro"/>
</dbReference>
<dbReference type="InterPro" id="IPR000905">
    <property type="entry name" value="Gcp-like_dom"/>
</dbReference>
<dbReference type="AlphaFoldDB" id="A0A5P2G5K1"/>
<evidence type="ECO:0000313" key="2">
    <source>
        <dbReference type="EMBL" id="QES89958.1"/>
    </source>
</evidence>
<feature type="domain" description="Gcp-like" evidence="1">
    <location>
        <begin position="33"/>
        <end position="149"/>
    </location>
</feature>
<dbReference type="InterPro" id="IPR043129">
    <property type="entry name" value="ATPase_NBD"/>
</dbReference>
<name>A0A5P2G5K1_9BACT</name>
<dbReference type="NCBIfam" id="TIGR03725">
    <property type="entry name" value="T6A_YeaZ"/>
    <property type="match status" value="1"/>
</dbReference>